<dbReference type="InterPro" id="IPR001296">
    <property type="entry name" value="Glyco_trans_1"/>
</dbReference>
<reference evidence="3 4" key="1">
    <citation type="journal article" date="2015" name="Genome Announc.">
        <title>Expanding the biotechnology potential of lactobacilli through comparative genomics of 213 strains and associated genera.</title>
        <authorList>
            <person name="Sun Z."/>
            <person name="Harris H.M."/>
            <person name="McCann A."/>
            <person name="Guo C."/>
            <person name="Argimon S."/>
            <person name="Zhang W."/>
            <person name="Yang X."/>
            <person name="Jeffery I.B."/>
            <person name="Cooney J.C."/>
            <person name="Kagawa T.F."/>
            <person name="Liu W."/>
            <person name="Song Y."/>
            <person name="Salvetti E."/>
            <person name="Wrobel A."/>
            <person name="Rasinkangas P."/>
            <person name="Parkhill J."/>
            <person name="Rea M.C."/>
            <person name="O'Sullivan O."/>
            <person name="Ritari J."/>
            <person name="Douillard F.P."/>
            <person name="Paul Ross R."/>
            <person name="Yang R."/>
            <person name="Briner A.E."/>
            <person name="Felis G.E."/>
            <person name="de Vos W.M."/>
            <person name="Barrangou R."/>
            <person name="Klaenhammer T.R."/>
            <person name="Caufield P.W."/>
            <person name="Cui Y."/>
            <person name="Zhang H."/>
            <person name="O'Toole P.W."/>
        </authorList>
    </citation>
    <scope>NUCLEOTIDE SEQUENCE [LARGE SCALE GENOMIC DNA]</scope>
    <source>
        <strain evidence="3 4">DSM 5661</strain>
    </source>
</reference>
<dbReference type="Proteomes" id="UP000051223">
    <property type="component" value="Unassembled WGS sequence"/>
</dbReference>
<dbReference type="GO" id="GO:0016757">
    <property type="term" value="F:glycosyltransferase activity"/>
    <property type="evidence" value="ECO:0007669"/>
    <property type="project" value="InterPro"/>
</dbReference>
<accession>A0A0R1YBZ3</accession>
<evidence type="ECO:0000259" key="2">
    <source>
        <dbReference type="Pfam" id="PF13439"/>
    </source>
</evidence>
<dbReference type="CDD" id="cd03808">
    <property type="entry name" value="GT4_CapM-like"/>
    <property type="match status" value="1"/>
</dbReference>
<evidence type="ECO:0000313" key="4">
    <source>
        <dbReference type="Proteomes" id="UP000051223"/>
    </source>
</evidence>
<comment type="caution">
    <text evidence="3">The sequence shown here is derived from an EMBL/GenBank/DDBJ whole genome shotgun (WGS) entry which is preliminary data.</text>
</comment>
<proteinExistence type="predicted"/>
<gene>
    <name evidence="3" type="ORF">FC39_GL000918</name>
</gene>
<dbReference type="InterPro" id="IPR028098">
    <property type="entry name" value="Glyco_trans_4-like_N"/>
</dbReference>
<name>A0A0R1YBZ3_9LACO</name>
<dbReference type="STRING" id="1423754.FC39_GL000918"/>
<dbReference type="EMBL" id="AZGI01000030">
    <property type="protein sequence ID" value="KRM39917.1"/>
    <property type="molecule type" value="Genomic_DNA"/>
</dbReference>
<dbReference type="Pfam" id="PF00534">
    <property type="entry name" value="Glycos_transf_1"/>
    <property type="match status" value="1"/>
</dbReference>
<dbReference type="PANTHER" id="PTHR12526">
    <property type="entry name" value="GLYCOSYLTRANSFERASE"/>
    <property type="match status" value="1"/>
</dbReference>
<dbReference type="PANTHER" id="PTHR12526:SF630">
    <property type="entry name" value="GLYCOSYLTRANSFERASE"/>
    <property type="match status" value="1"/>
</dbReference>
<dbReference type="eggNOG" id="COG0297">
    <property type="taxonomic scope" value="Bacteria"/>
</dbReference>
<dbReference type="Gene3D" id="3.40.50.2000">
    <property type="entry name" value="Glycogen Phosphorylase B"/>
    <property type="match status" value="2"/>
</dbReference>
<keyword evidence="4" id="KW-1185">Reference proteome</keyword>
<dbReference type="RefSeq" id="WP_056941461.1">
    <property type="nucleotide sequence ID" value="NZ_AZGI01000030.1"/>
</dbReference>
<dbReference type="AlphaFoldDB" id="A0A0R1YBZ3"/>
<feature type="domain" description="Glycosyl transferase family 1" evidence="1">
    <location>
        <begin position="190"/>
        <end position="352"/>
    </location>
</feature>
<evidence type="ECO:0008006" key="5">
    <source>
        <dbReference type="Google" id="ProtNLM"/>
    </source>
</evidence>
<dbReference type="SUPFAM" id="SSF53756">
    <property type="entry name" value="UDP-Glycosyltransferase/glycogen phosphorylase"/>
    <property type="match status" value="1"/>
</dbReference>
<dbReference type="Pfam" id="PF13439">
    <property type="entry name" value="Glyco_transf_4"/>
    <property type="match status" value="1"/>
</dbReference>
<evidence type="ECO:0000259" key="1">
    <source>
        <dbReference type="Pfam" id="PF00534"/>
    </source>
</evidence>
<dbReference type="PATRIC" id="fig|1423754.3.peg.945"/>
<protein>
    <recommendedName>
        <fullName evidence="5">Glycosyltransferase</fullName>
    </recommendedName>
</protein>
<sequence length="381" mass="43130">MDKKIRVLHVAEAAGGVERYLEALFKYSRNKVENILVCSQNYDYDKFKILADRVIVLKMAHDIEFSSDIKVERRLRRIIKQLKPDIVYAHSSKAGAFARIADLGLKNKVIYNPHGWAFNETTEGIKKKIKHIVFKMAEKIGSAFTSKIICISDFEKNTALKNKIAPEDKLKVIYSGIDFSKFKQANKITRTDVGIPKDAFIIGNVARITETKAPDTFVKTAKIIKKNIPNAFFVMVGNGDLQEKIKLQIKANHLDDSFLLTGWVDNPNEFMNLFDVGMLLSRWEGLGLVLLEYMFLGIPVIATNVGGIPNVVNNKENGLLVSKDNINEIVMATLLLHDDATLKQKLIENGTKDVKSKFDIKRTALETEKLYRRVLEDSIKI</sequence>
<evidence type="ECO:0000313" key="3">
    <source>
        <dbReference type="EMBL" id="KRM39917.1"/>
    </source>
</evidence>
<feature type="domain" description="Glycosyltransferase subfamily 4-like N-terminal" evidence="2">
    <location>
        <begin position="15"/>
        <end position="180"/>
    </location>
</feature>
<organism evidence="3 4">
    <name type="scientific">Lactobacillus hamsteri DSM 5661 = JCM 6256</name>
    <dbReference type="NCBI Taxonomy" id="1423754"/>
    <lineage>
        <taxon>Bacteria</taxon>
        <taxon>Bacillati</taxon>
        <taxon>Bacillota</taxon>
        <taxon>Bacilli</taxon>
        <taxon>Lactobacillales</taxon>
        <taxon>Lactobacillaceae</taxon>
        <taxon>Lactobacillus</taxon>
    </lineage>
</organism>